<evidence type="ECO:0000256" key="8">
    <source>
        <dbReference type="SAM" id="Coils"/>
    </source>
</evidence>
<dbReference type="GO" id="GO:0043041">
    <property type="term" value="P:amino acid activation for nonribosomal peptide biosynthetic process"/>
    <property type="evidence" value="ECO:0007669"/>
    <property type="project" value="TreeGrafter"/>
</dbReference>
<dbReference type="Pfam" id="PF13193">
    <property type="entry name" value="AMP-binding_C"/>
    <property type="match status" value="1"/>
</dbReference>
<evidence type="ECO:0000313" key="10">
    <source>
        <dbReference type="EMBL" id="EFM11865.1"/>
    </source>
</evidence>
<keyword evidence="7" id="KW-0511">Multifunctional enzyme</keyword>
<dbReference type="SUPFAM" id="SSF56801">
    <property type="entry name" value="Acetyl-CoA synthetase-like"/>
    <property type="match status" value="1"/>
</dbReference>
<feature type="domain" description="Carrier" evidence="9">
    <location>
        <begin position="980"/>
        <end position="1056"/>
    </location>
</feature>
<dbReference type="InterPro" id="IPR036736">
    <property type="entry name" value="ACP-like_sf"/>
</dbReference>
<dbReference type="Gene3D" id="3.30.559.30">
    <property type="entry name" value="Nonribosomal peptide synthetase, condensation domain"/>
    <property type="match status" value="1"/>
</dbReference>
<dbReference type="PANTHER" id="PTHR45527">
    <property type="entry name" value="NONRIBOSOMAL PEPTIDE SYNTHETASE"/>
    <property type="match status" value="1"/>
</dbReference>
<gene>
    <name evidence="10" type="ORF">PaecuDRAFT_1473</name>
</gene>
<dbReference type="SUPFAM" id="SSF52777">
    <property type="entry name" value="CoA-dependent acyltransferases"/>
    <property type="match status" value="2"/>
</dbReference>
<dbReference type="CDD" id="cd19543">
    <property type="entry name" value="DCL_NRPS"/>
    <property type="match status" value="1"/>
</dbReference>
<dbReference type="Gene3D" id="1.10.1200.10">
    <property type="entry name" value="ACP-like"/>
    <property type="match status" value="1"/>
</dbReference>
<dbReference type="PANTHER" id="PTHR45527:SF1">
    <property type="entry name" value="FATTY ACID SYNTHASE"/>
    <property type="match status" value="1"/>
</dbReference>
<evidence type="ECO:0000256" key="3">
    <source>
        <dbReference type="ARBA" id="ARBA00022450"/>
    </source>
</evidence>
<dbReference type="FunFam" id="2.30.38.10:FF:000001">
    <property type="entry name" value="Non-ribosomal peptide synthetase PvdI"/>
    <property type="match status" value="1"/>
</dbReference>
<protein>
    <submittedName>
        <fullName evidence="10">Amino acid adenylation domain protein</fullName>
    </submittedName>
</protein>
<evidence type="ECO:0000256" key="2">
    <source>
        <dbReference type="ARBA" id="ARBA00006432"/>
    </source>
</evidence>
<dbReference type="InterPro" id="IPR010071">
    <property type="entry name" value="AA_adenyl_dom"/>
</dbReference>
<comment type="cofactor">
    <cofactor evidence="1">
        <name>pantetheine 4'-phosphate</name>
        <dbReference type="ChEBI" id="CHEBI:47942"/>
    </cofactor>
</comment>
<organism evidence="10 11">
    <name type="scientific">Paenibacillus curdlanolyticus YK9</name>
    <dbReference type="NCBI Taxonomy" id="717606"/>
    <lineage>
        <taxon>Bacteria</taxon>
        <taxon>Bacillati</taxon>
        <taxon>Bacillota</taxon>
        <taxon>Bacilli</taxon>
        <taxon>Bacillales</taxon>
        <taxon>Paenibacillaceae</taxon>
        <taxon>Paenibacillus</taxon>
    </lineage>
</organism>
<dbReference type="InterPro" id="IPR020806">
    <property type="entry name" value="PKS_PP-bd"/>
</dbReference>
<dbReference type="FunFam" id="3.40.50.12780:FF:000012">
    <property type="entry name" value="Non-ribosomal peptide synthetase"/>
    <property type="match status" value="1"/>
</dbReference>
<dbReference type="Gene3D" id="3.30.559.10">
    <property type="entry name" value="Chloramphenicol acetyltransferase-like domain"/>
    <property type="match status" value="1"/>
</dbReference>
<dbReference type="NCBIfam" id="TIGR01733">
    <property type="entry name" value="AA-adenyl-dom"/>
    <property type="match status" value="1"/>
</dbReference>
<dbReference type="Pfam" id="PF00668">
    <property type="entry name" value="Condensation"/>
    <property type="match status" value="1"/>
</dbReference>
<name>E0I749_9BACL</name>
<keyword evidence="6" id="KW-0677">Repeat</keyword>
<evidence type="ECO:0000256" key="1">
    <source>
        <dbReference type="ARBA" id="ARBA00001957"/>
    </source>
</evidence>
<dbReference type="InterPro" id="IPR000873">
    <property type="entry name" value="AMP-dep_synth/lig_dom"/>
</dbReference>
<dbReference type="InterPro" id="IPR025110">
    <property type="entry name" value="AMP-bd_C"/>
</dbReference>
<evidence type="ECO:0000256" key="7">
    <source>
        <dbReference type="ARBA" id="ARBA00023268"/>
    </source>
</evidence>
<dbReference type="GO" id="GO:0008610">
    <property type="term" value="P:lipid biosynthetic process"/>
    <property type="evidence" value="ECO:0007669"/>
    <property type="project" value="UniProtKB-ARBA"/>
</dbReference>
<dbReference type="EMBL" id="AEDD01000003">
    <property type="protein sequence ID" value="EFM11865.1"/>
    <property type="molecule type" value="Genomic_DNA"/>
</dbReference>
<dbReference type="SUPFAM" id="SSF47336">
    <property type="entry name" value="ACP-like"/>
    <property type="match status" value="1"/>
</dbReference>
<dbReference type="Proteomes" id="UP000005387">
    <property type="component" value="Unassembled WGS sequence"/>
</dbReference>
<keyword evidence="5" id="KW-0436">Ligase</keyword>
<keyword evidence="8" id="KW-0175">Coiled coil</keyword>
<dbReference type="GO" id="GO:0031177">
    <property type="term" value="F:phosphopantetheine binding"/>
    <property type="evidence" value="ECO:0007669"/>
    <property type="project" value="InterPro"/>
</dbReference>
<dbReference type="GO" id="GO:0044550">
    <property type="term" value="P:secondary metabolite biosynthetic process"/>
    <property type="evidence" value="ECO:0007669"/>
    <property type="project" value="TreeGrafter"/>
</dbReference>
<dbReference type="InterPro" id="IPR045851">
    <property type="entry name" value="AMP-bd_C_sf"/>
</dbReference>
<keyword evidence="11" id="KW-1185">Reference proteome</keyword>
<keyword evidence="4" id="KW-0597">Phosphoprotein</keyword>
<dbReference type="InterPro" id="IPR009081">
    <property type="entry name" value="PP-bd_ACP"/>
</dbReference>
<dbReference type="CDD" id="cd05930">
    <property type="entry name" value="A_NRPS"/>
    <property type="match status" value="1"/>
</dbReference>
<dbReference type="Pfam" id="PF00550">
    <property type="entry name" value="PP-binding"/>
    <property type="match status" value="1"/>
</dbReference>
<dbReference type="AlphaFoldDB" id="E0I749"/>
<dbReference type="RefSeq" id="WP_006037484.1">
    <property type="nucleotide sequence ID" value="NZ_AEDD01000003.1"/>
</dbReference>
<dbReference type="InterPro" id="IPR001242">
    <property type="entry name" value="Condensation_dom"/>
</dbReference>
<reference evidence="10 11" key="1">
    <citation type="submission" date="2010-07" db="EMBL/GenBank/DDBJ databases">
        <title>The draft genome of Paenibacillus curdlanolyticus YK9.</title>
        <authorList>
            <consortium name="US DOE Joint Genome Institute (JGI-PGF)"/>
            <person name="Lucas S."/>
            <person name="Copeland A."/>
            <person name="Lapidus A."/>
            <person name="Cheng J.-F."/>
            <person name="Bruce D."/>
            <person name="Goodwin L."/>
            <person name="Pitluck S."/>
            <person name="Land M.L."/>
            <person name="Hauser L."/>
            <person name="Chang Y.-J."/>
            <person name="Jeffries C."/>
            <person name="Anderson I.J."/>
            <person name="Johnson E."/>
            <person name="Loganathan U."/>
            <person name="Mulhopadhyay B."/>
            <person name="Kyrpides N."/>
            <person name="Woyke T.J."/>
        </authorList>
    </citation>
    <scope>NUCLEOTIDE SEQUENCE [LARGE SCALE GENOMIC DNA]</scope>
    <source>
        <strain evidence="10 11">YK9</strain>
    </source>
</reference>
<dbReference type="eggNOG" id="COG1020">
    <property type="taxonomic scope" value="Bacteria"/>
</dbReference>
<dbReference type="FunFam" id="3.40.50.980:FF:000001">
    <property type="entry name" value="Non-ribosomal peptide synthetase"/>
    <property type="match status" value="1"/>
</dbReference>
<evidence type="ECO:0000256" key="6">
    <source>
        <dbReference type="ARBA" id="ARBA00022737"/>
    </source>
</evidence>
<dbReference type="GO" id="GO:0005737">
    <property type="term" value="C:cytoplasm"/>
    <property type="evidence" value="ECO:0007669"/>
    <property type="project" value="TreeGrafter"/>
</dbReference>
<dbReference type="SMART" id="SM00823">
    <property type="entry name" value="PKS_PP"/>
    <property type="match status" value="1"/>
</dbReference>
<feature type="coiled-coil region" evidence="8">
    <location>
        <begin position="1061"/>
        <end position="1088"/>
    </location>
</feature>
<dbReference type="Gene3D" id="3.40.50.980">
    <property type="match status" value="2"/>
</dbReference>
<accession>E0I749</accession>
<dbReference type="PROSITE" id="PS50075">
    <property type="entry name" value="CARRIER"/>
    <property type="match status" value="1"/>
</dbReference>
<dbReference type="InterPro" id="IPR023213">
    <property type="entry name" value="CAT-like_dom_sf"/>
</dbReference>
<keyword evidence="3" id="KW-0596">Phosphopantetheine</keyword>
<evidence type="ECO:0000256" key="4">
    <source>
        <dbReference type="ARBA" id="ARBA00022553"/>
    </source>
</evidence>
<evidence type="ECO:0000259" key="9">
    <source>
        <dbReference type="PROSITE" id="PS50075"/>
    </source>
</evidence>
<proteinExistence type="inferred from homology"/>
<dbReference type="Gene3D" id="3.30.300.30">
    <property type="match status" value="1"/>
</dbReference>
<evidence type="ECO:0000256" key="5">
    <source>
        <dbReference type="ARBA" id="ARBA00022598"/>
    </source>
</evidence>
<dbReference type="STRING" id="717606.PaecuDRAFT_1473"/>
<dbReference type="Pfam" id="PF00501">
    <property type="entry name" value="AMP-binding"/>
    <property type="match status" value="1"/>
</dbReference>
<dbReference type="Gene3D" id="2.30.38.10">
    <property type="entry name" value="Luciferase, Domain 3"/>
    <property type="match status" value="1"/>
</dbReference>
<dbReference type="GO" id="GO:0016874">
    <property type="term" value="F:ligase activity"/>
    <property type="evidence" value="ECO:0007669"/>
    <property type="project" value="UniProtKB-KW"/>
</dbReference>
<comment type="similarity">
    <text evidence="2">Belongs to the ATP-dependent AMP-binding enzyme family.</text>
</comment>
<evidence type="ECO:0000313" key="11">
    <source>
        <dbReference type="Proteomes" id="UP000005387"/>
    </source>
</evidence>
<sequence length="1088" mass="123965">MFNKNVENIYELSPMQMGMLFHSLYAPNSGLYIQQFQAVLNGTVDVEKLSCAWQSVIAKNAILRTAFFWENLEKPLQVTFKQVDVSIREVDLTSKTEGEQATELEELLSSDLHSDFILSHAPLMRFHLIRLKDERNMFIWTHHHILLDGWSVAQLFKEVFDVYEALVKEEEPVFQKRKPFVDYIEWLQKNAAEDDGHFWHEYLSGFEMPNRLPGEIRTRLPVQPDACNFAVCEKTWSRESTEKLIQCAKSHQLTLNTIIQGVWALAIHAYSGDEDIVFGVTVAGRPPSLSGIESMLGLFINTLPLRVRIDRQSSVGEWLKTIQHQMISLHEYEHTPLHEIQKKSEVAKGPTLFESIVVYENYPVSEIPRASGHGLLIERSQFEETTNFKITNSVAVSANRELTFQMKFNKHEIAESVCTAVMEYIDTLLDYFGNEGMGVPLSHIPKVSAVVQEFYLEQAAKTTDYSDDRCFHQLFEDAVNQTPDRTAIVCEEQTLTYRELNERANRLARFLKQLGVQNETLVGVHADRNVSLFISLLGILKAGGTFVPLDPAHPAERNGRVLEEGGITYLLVDSNDAVDASANCKVINISDLQIEQYAPDNFDEPLSASQLCYAIFTSGTTGTPKGVLVTHSNLVNAAYAWLEEYRLSEFDVKLLQLASCAFDVFMGDVARTFVSGGTLIVCPNAVKLDLPRLYEWVDRHEITIVESTPALLVPFMEYVHDQRLPMKSLQVLILGSDYLAAADYKQLIQRYGHHMRIINSYGVTEATVDSSYFEIRSLEQWHESGESHVPIGKPMPNTYYYILDEQLRLVPIGAIGELYIGGRGISRGYLNRTELTQQSFVRDPFQPDKRLYKTGDLARWREDGIVEFLGREDHQIKIRGYRVELGEIENALLEHEAIVRAAVFYYAEKSSLCAYVVCTKDTSRESVLFDLRRRLPEYMIPHSIEFMETLPLTPNGKVDRKALPTPGDERGADDESQLVEPLNDIEDQLLEVWKKLLGIQRISTDQSFFDLGGNSLLILKLFNEINRLFPNANVSVSDLFSYHTIRQLSKYIRSKHETDDLDLLLLQLEKGEIDLEAAQSKLQLISRQ</sequence>